<dbReference type="EMBL" id="BGZK01000818">
    <property type="protein sequence ID" value="GBP61626.1"/>
    <property type="molecule type" value="Genomic_DNA"/>
</dbReference>
<proteinExistence type="predicted"/>
<name>A0A4C1XCQ2_EUMVA</name>
<evidence type="ECO:0000256" key="1">
    <source>
        <dbReference type="SAM" id="MobiDB-lite"/>
    </source>
</evidence>
<organism evidence="2 3">
    <name type="scientific">Eumeta variegata</name>
    <name type="common">Bagworm moth</name>
    <name type="synonym">Eumeta japonica</name>
    <dbReference type="NCBI Taxonomy" id="151549"/>
    <lineage>
        <taxon>Eukaryota</taxon>
        <taxon>Metazoa</taxon>
        <taxon>Ecdysozoa</taxon>
        <taxon>Arthropoda</taxon>
        <taxon>Hexapoda</taxon>
        <taxon>Insecta</taxon>
        <taxon>Pterygota</taxon>
        <taxon>Neoptera</taxon>
        <taxon>Endopterygota</taxon>
        <taxon>Lepidoptera</taxon>
        <taxon>Glossata</taxon>
        <taxon>Ditrysia</taxon>
        <taxon>Tineoidea</taxon>
        <taxon>Psychidae</taxon>
        <taxon>Oiketicinae</taxon>
        <taxon>Eumeta</taxon>
    </lineage>
</organism>
<reference evidence="2 3" key="1">
    <citation type="journal article" date="2019" name="Commun. Biol.">
        <title>The bagworm genome reveals a unique fibroin gene that provides high tensile strength.</title>
        <authorList>
            <person name="Kono N."/>
            <person name="Nakamura H."/>
            <person name="Ohtoshi R."/>
            <person name="Tomita M."/>
            <person name="Numata K."/>
            <person name="Arakawa K."/>
        </authorList>
    </citation>
    <scope>NUCLEOTIDE SEQUENCE [LARGE SCALE GENOMIC DNA]</scope>
</reference>
<comment type="caution">
    <text evidence="2">The sequence shown here is derived from an EMBL/GenBank/DDBJ whole genome shotgun (WGS) entry which is preliminary data.</text>
</comment>
<accession>A0A4C1XCQ2</accession>
<dbReference type="Proteomes" id="UP000299102">
    <property type="component" value="Unassembled WGS sequence"/>
</dbReference>
<sequence>MASGSRLTDGARPTLIYTRPPDPRPRRARAAPAPAAASGCINFVDLCLLLVIKTPGDLLEDDRSGAADDVFGDAMTRPEPTT</sequence>
<feature type="region of interest" description="Disordered" evidence="1">
    <location>
        <begin position="61"/>
        <end position="82"/>
    </location>
</feature>
<feature type="region of interest" description="Disordered" evidence="1">
    <location>
        <begin position="1"/>
        <end position="31"/>
    </location>
</feature>
<gene>
    <name evidence="2" type="ORF">EVAR_27513_1</name>
</gene>
<evidence type="ECO:0000313" key="3">
    <source>
        <dbReference type="Proteomes" id="UP000299102"/>
    </source>
</evidence>
<evidence type="ECO:0000313" key="2">
    <source>
        <dbReference type="EMBL" id="GBP61626.1"/>
    </source>
</evidence>
<protein>
    <submittedName>
        <fullName evidence="2">Uncharacterized protein</fullName>
    </submittedName>
</protein>
<keyword evidence="3" id="KW-1185">Reference proteome</keyword>
<dbReference type="AlphaFoldDB" id="A0A4C1XCQ2"/>